<accession>A0A640KHX4</accession>
<dbReference type="AlphaFoldDB" id="A0A640KHX4"/>
<feature type="region of interest" description="Disordered" evidence="1">
    <location>
        <begin position="30"/>
        <end position="61"/>
    </location>
</feature>
<evidence type="ECO:0000256" key="1">
    <source>
        <dbReference type="SAM" id="MobiDB-lite"/>
    </source>
</evidence>
<reference evidence="2" key="1">
    <citation type="submission" date="2019-11" db="EMBL/GenBank/DDBJ databases">
        <title>Leishmania tarentolae CDS.</title>
        <authorList>
            <person name="Goto Y."/>
            <person name="Yamagishi J."/>
        </authorList>
    </citation>
    <scope>NUCLEOTIDE SEQUENCE [LARGE SCALE GENOMIC DNA]</scope>
    <source>
        <strain evidence="2">Parrot Tar II</strain>
    </source>
</reference>
<evidence type="ECO:0000313" key="3">
    <source>
        <dbReference type="Proteomes" id="UP000419144"/>
    </source>
</evidence>
<sequence length="162" mass="17637">MSEAVVRAERELCAYVVALQSVLQAATEDAMPQSLWDGPREKDSDAGDLAADGSPHGKMPDTLIQQVERETALERRRIHELVRRRLEPQRAALRAAIVQLGGGQDASGNIIDVPVAVLDQEIETVATESAALGRRMVELYDEVALLATRIEAEVMSKSVPPL</sequence>
<evidence type="ECO:0000313" key="2">
    <source>
        <dbReference type="EMBL" id="GET89153.1"/>
    </source>
</evidence>
<name>A0A640KHX4_LEITA</name>
<dbReference type="OrthoDB" id="270625at2759"/>
<dbReference type="VEuPathDB" id="TriTrypDB:LtaPh_2506800"/>
<protein>
    <submittedName>
        <fullName evidence="2">Uncharacterized protein</fullName>
    </submittedName>
</protein>
<organism evidence="2 3">
    <name type="scientific">Leishmania tarentolae</name>
    <name type="common">Sauroleishmania tarentolae</name>
    <dbReference type="NCBI Taxonomy" id="5689"/>
    <lineage>
        <taxon>Eukaryota</taxon>
        <taxon>Discoba</taxon>
        <taxon>Euglenozoa</taxon>
        <taxon>Kinetoplastea</taxon>
        <taxon>Metakinetoplastina</taxon>
        <taxon>Trypanosomatida</taxon>
        <taxon>Trypanosomatidae</taxon>
        <taxon>Leishmaniinae</taxon>
        <taxon>Leishmania</taxon>
        <taxon>lizard Leishmania</taxon>
    </lineage>
</organism>
<dbReference type="Proteomes" id="UP000419144">
    <property type="component" value="Unassembled WGS sequence"/>
</dbReference>
<gene>
    <name evidence="2" type="ORF">LtaPh_2506800</name>
</gene>
<keyword evidence="3" id="KW-1185">Reference proteome</keyword>
<proteinExistence type="predicted"/>
<comment type="caution">
    <text evidence="2">The sequence shown here is derived from an EMBL/GenBank/DDBJ whole genome shotgun (WGS) entry which is preliminary data.</text>
</comment>
<dbReference type="EMBL" id="BLBS01000034">
    <property type="protein sequence ID" value="GET89153.1"/>
    <property type="molecule type" value="Genomic_DNA"/>
</dbReference>